<keyword evidence="1" id="KW-0812">Transmembrane</keyword>
<keyword evidence="1" id="KW-0472">Membrane</keyword>
<feature type="transmembrane region" description="Helical" evidence="1">
    <location>
        <begin position="87"/>
        <end position="104"/>
    </location>
</feature>
<keyword evidence="4" id="KW-1185">Reference proteome</keyword>
<feature type="domain" description="Transposase DDE" evidence="2">
    <location>
        <begin position="63"/>
        <end position="103"/>
    </location>
</feature>
<evidence type="ECO:0000259" key="2">
    <source>
        <dbReference type="Pfam" id="PF13586"/>
    </source>
</evidence>
<dbReference type="EMBL" id="JAAEDI010000003">
    <property type="protein sequence ID" value="MBR0648653.1"/>
    <property type="molecule type" value="Genomic_DNA"/>
</dbReference>
<evidence type="ECO:0000313" key="3">
    <source>
        <dbReference type="EMBL" id="MBR0648653.1"/>
    </source>
</evidence>
<dbReference type="Proteomes" id="UP000698752">
    <property type="component" value="Unassembled WGS sequence"/>
</dbReference>
<protein>
    <submittedName>
        <fullName evidence="3">Transposase</fullName>
    </submittedName>
</protein>
<dbReference type="InterPro" id="IPR025668">
    <property type="entry name" value="Tnp_DDE_dom"/>
</dbReference>
<keyword evidence="1" id="KW-1133">Transmembrane helix</keyword>
<evidence type="ECO:0000313" key="4">
    <source>
        <dbReference type="Proteomes" id="UP000698752"/>
    </source>
</evidence>
<proteinExistence type="predicted"/>
<reference evidence="4" key="1">
    <citation type="journal article" date="2021" name="Syst. Appl. Microbiol.">
        <title>Roseomonas hellenica sp. nov., isolated from roots of wild-growing Alkanna tinctoria.</title>
        <authorList>
            <person name="Rat A."/>
            <person name="Naranjo H.D."/>
            <person name="Lebbe L."/>
            <person name="Cnockaert M."/>
            <person name="Krigas N."/>
            <person name="Grigoriadou K."/>
            <person name="Maloupa E."/>
            <person name="Willems A."/>
        </authorList>
    </citation>
    <scope>NUCLEOTIDE SEQUENCE [LARGE SCALE GENOMIC DNA]</scope>
    <source>
        <strain evidence="4">LMG 31159</strain>
    </source>
</reference>
<sequence>MSARRPIAINCPPLSTSIRSAKRAAAFRSCSATITTNPDGCARSRTNPTRRNPHPFDESRYGARNVVERMFCRFKEFCRIATRYGKLARNFASAVVLIAAIIWWT</sequence>
<accession>A0ABS5ECB6</accession>
<dbReference type="Pfam" id="PF13586">
    <property type="entry name" value="DDE_Tnp_1_2"/>
    <property type="match status" value="1"/>
</dbReference>
<gene>
    <name evidence="3" type="ORF">GXW78_03185</name>
</gene>
<evidence type="ECO:0000256" key="1">
    <source>
        <dbReference type="SAM" id="Phobius"/>
    </source>
</evidence>
<organism evidence="3 4">
    <name type="scientific">Neoroseomonas terrae</name>
    <dbReference type="NCBI Taxonomy" id="424799"/>
    <lineage>
        <taxon>Bacteria</taxon>
        <taxon>Pseudomonadati</taxon>
        <taxon>Pseudomonadota</taxon>
        <taxon>Alphaproteobacteria</taxon>
        <taxon>Acetobacterales</taxon>
        <taxon>Acetobacteraceae</taxon>
        <taxon>Neoroseomonas</taxon>
    </lineage>
</organism>
<name>A0ABS5ECB6_9PROT</name>
<comment type="caution">
    <text evidence="3">The sequence shown here is derived from an EMBL/GenBank/DDBJ whole genome shotgun (WGS) entry which is preliminary data.</text>
</comment>